<sequence>MTSKPRLHHTWAIPGHLSHRVATFLGSVATLAAVGGSKNSTLYIAEREKEKEEKREEQTNKNGEKERKKSSRGKEIKSANPSTN</sequence>
<dbReference type="Proteomes" id="UP000887565">
    <property type="component" value="Unplaced"/>
</dbReference>
<evidence type="ECO:0000313" key="3">
    <source>
        <dbReference type="WBParaSite" id="nRc.2.0.1.t44630-RA"/>
    </source>
</evidence>
<dbReference type="WBParaSite" id="nRc.2.0.1.t44630-RA">
    <property type="protein sequence ID" value="nRc.2.0.1.t44630-RA"/>
    <property type="gene ID" value="nRc.2.0.1.g44630"/>
</dbReference>
<feature type="compositionally biased region" description="Basic and acidic residues" evidence="1">
    <location>
        <begin position="45"/>
        <end position="77"/>
    </location>
</feature>
<accession>A0A915L4C9</accession>
<keyword evidence="2" id="KW-1185">Reference proteome</keyword>
<protein>
    <submittedName>
        <fullName evidence="3">Uncharacterized protein</fullName>
    </submittedName>
</protein>
<evidence type="ECO:0000256" key="1">
    <source>
        <dbReference type="SAM" id="MobiDB-lite"/>
    </source>
</evidence>
<feature type="region of interest" description="Disordered" evidence="1">
    <location>
        <begin position="45"/>
        <end position="84"/>
    </location>
</feature>
<evidence type="ECO:0000313" key="2">
    <source>
        <dbReference type="Proteomes" id="UP000887565"/>
    </source>
</evidence>
<proteinExistence type="predicted"/>
<dbReference type="AlphaFoldDB" id="A0A915L4C9"/>
<name>A0A915L4C9_ROMCU</name>
<reference evidence="3" key="1">
    <citation type="submission" date="2022-11" db="UniProtKB">
        <authorList>
            <consortium name="WormBaseParasite"/>
        </authorList>
    </citation>
    <scope>IDENTIFICATION</scope>
</reference>
<organism evidence="2 3">
    <name type="scientific">Romanomermis culicivorax</name>
    <name type="common">Nematode worm</name>
    <dbReference type="NCBI Taxonomy" id="13658"/>
    <lineage>
        <taxon>Eukaryota</taxon>
        <taxon>Metazoa</taxon>
        <taxon>Ecdysozoa</taxon>
        <taxon>Nematoda</taxon>
        <taxon>Enoplea</taxon>
        <taxon>Dorylaimia</taxon>
        <taxon>Mermithida</taxon>
        <taxon>Mermithoidea</taxon>
        <taxon>Mermithidae</taxon>
        <taxon>Romanomermis</taxon>
    </lineage>
</organism>